<dbReference type="EMBL" id="CP158375">
    <property type="protein sequence ID" value="XDO95162.1"/>
    <property type="molecule type" value="Genomic_DNA"/>
</dbReference>
<keyword evidence="3" id="KW-0804">Transcription</keyword>
<dbReference type="Pfam" id="PF01381">
    <property type="entry name" value="HTH_3"/>
    <property type="match status" value="1"/>
</dbReference>
<dbReference type="AlphaFoldDB" id="A0AB39KN43"/>
<protein>
    <submittedName>
        <fullName evidence="5">Helix-turn-helix transcriptional regulator</fullName>
    </submittedName>
</protein>
<dbReference type="RefSeq" id="WP_369058015.1">
    <property type="nucleotide sequence ID" value="NZ_CP158375.1"/>
</dbReference>
<keyword evidence="1" id="KW-0805">Transcription regulation</keyword>
<dbReference type="PROSITE" id="PS50943">
    <property type="entry name" value="HTH_CROC1"/>
    <property type="match status" value="1"/>
</dbReference>
<evidence type="ECO:0000256" key="2">
    <source>
        <dbReference type="ARBA" id="ARBA00023125"/>
    </source>
</evidence>
<dbReference type="GO" id="GO:0003677">
    <property type="term" value="F:DNA binding"/>
    <property type="evidence" value="ECO:0007669"/>
    <property type="project" value="UniProtKB-KW"/>
</dbReference>
<keyword evidence="2" id="KW-0238">DNA-binding</keyword>
<gene>
    <name evidence="5" type="ORF">ABOZ73_09995</name>
</gene>
<sequence length="145" mass="16539">MDENSDVERSPNPIDVHVGARIRLRRRSLGISQERLAEDLGLTFQQVQKYERGANRVSASKLYEIARSLQISVTFFFDDLADPSEGRSAGFAEDTANPFANTFLMTPEGLELAELFPKIRRPRVRRRILELVRSMADEEEDELLA</sequence>
<dbReference type="GO" id="GO:0003700">
    <property type="term" value="F:DNA-binding transcription factor activity"/>
    <property type="evidence" value="ECO:0007669"/>
    <property type="project" value="TreeGrafter"/>
</dbReference>
<name>A0AB39KN43_9CAUL</name>
<dbReference type="Gene3D" id="1.10.260.40">
    <property type="entry name" value="lambda repressor-like DNA-binding domains"/>
    <property type="match status" value="1"/>
</dbReference>
<dbReference type="InterPro" id="IPR050807">
    <property type="entry name" value="TransReg_Diox_bact_type"/>
</dbReference>
<evidence type="ECO:0000256" key="3">
    <source>
        <dbReference type="ARBA" id="ARBA00023163"/>
    </source>
</evidence>
<proteinExistence type="predicted"/>
<evidence type="ECO:0000313" key="5">
    <source>
        <dbReference type="EMBL" id="XDO95162.1"/>
    </source>
</evidence>
<dbReference type="InterPro" id="IPR010982">
    <property type="entry name" value="Lambda_DNA-bd_dom_sf"/>
</dbReference>
<dbReference type="PANTHER" id="PTHR46797">
    <property type="entry name" value="HTH-TYPE TRANSCRIPTIONAL REGULATOR"/>
    <property type="match status" value="1"/>
</dbReference>
<dbReference type="SUPFAM" id="SSF47413">
    <property type="entry name" value="lambda repressor-like DNA-binding domains"/>
    <property type="match status" value="1"/>
</dbReference>
<dbReference type="PANTHER" id="PTHR46797:SF23">
    <property type="entry name" value="HTH-TYPE TRANSCRIPTIONAL REGULATOR SUTR"/>
    <property type="match status" value="1"/>
</dbReference>
<dbReference type="CDD" id="cd00093">
    <property type="entry name" value="HTH_XRE"/>
    <property type="match status" value="1"/>
</dbReference>
<accession>A0AB39KN43</accession>
<organism evidence="5">
    <name type="scientific">Caulobacter sp. 73W</name>
    <dbReference type="NCBI Taxonomy" id="3161137"/>
    <lineage>
        <taxon>Bacteria</taxon>
        <taxon>Pseudomonadati</taxon>
        <taxon>Pseudomonadota</taxon>
        <taxon>Alphaproteobacteria</taxon>
        <taxon>Caulobacterales</taxon>
        <taxon>Caulobacteraceae</taxon>
        <taxon>Caulobacter</taxon>
    </lineage>
</organism>
<dbReference type="InterPro" id="IPR001387">
    <property type="entry name" value="Cro/C1-type_HTH"/>
</dbReference>
<dbReference type="GO" id="GO:0005829">
    <property type="term" value="C:cytosol"/>
    <property type="evidence" value="ECO:0007669"/>
    <property type="project" value="TreeGrafter"/>
</dbReference>
<reference evidence="5" key="1">
    <citation type="submission" date="2024-06" db="EMBL/GenBank/DDBJ databases">
        <title>Caulobacter inopinatus, sp. nov.</title>
        <authorList>
            <person name="Donachie S.P."/>
        </authorList>
    </citation>
    <scope>NUCLEOTIDE SEQUENCE</scope>
    <source>
        <strain evidence="5">73W</strain>
    </source>
</reference>
<evidence type="ECO:0000256" key="1">
    <source>
        <dbReference type="ARBA" id="ARBA00023015"/>
    </source>
</evidence>
<dbReference type="SMART" id="SM00530">
    <property type="entry name" value="HTH_XRE"/>
    <property type="match status" value="1"/>
</dbReference>
<feature type="domain" description="HTH cro/C1-type" evidence="4">
    <location>
        <begin position="22"/>
        <end position="76"/>
    </location>
</feature>
<evidence type="ECO:0000259" key="4">
    <source>
        <dbReference type="PROSITE" id="PS50943"/>
    </source>
</evidence>